<keyword evidence="3" id="KW-1185">Reference proteome</keyword>
<accession>A0A9P6SZF8</accession>
<evidence type="ECO:0000313" key="2">
    <source>
        <dbReference type="EMBL" id="KAG0013512.1"/>
    </source>
</evidence>
<feature type="compositionally biased region" description="Polar residues" evidence="1">
    <location>
        <begin position="133"/>
        <end position="154"/>
    </location>
</feature>
<organism evidence="2 3">
    <name type="scientific">Entomortierella chlamydospora</name>
    <dbReference type="NCBI Taxonomy" id="101097"/>
    <lineage>
        <taxon>Eukaryota</taxon>
        <taxon>Fungi</taxon>
        <taxon>Fungi incertae sedis</taxon>
        <taxon>Mucoromycota</taxon>
        <taxon>Mortierellomycotina</taxon>
        <taxon>Mortierellomycetes</taxon>
        <taxon>Mortierellales</taxon>
        <taxon>Mortierellaceae</taxon>
        <taxon>Entomortierella</taxon>
    </lineage>
</organism>
<dbReference type="AlphaFoldDB" id="A0A9P6SZF8"/>
<dbReference type="EMBL" id="JAAAID010000836">
    <property type="protein sequence ID" value="KAG0013512.1"/>
    <property type="molecule type" value="Genomic_DNA"/>
</dbReference>
<feature type="compositionally biased region" description="Pro residues" evidence="1">
    <location>
        <begin position="54"/>
        <end position="64"/>
    </location>
</feature>
<feature type="compositionally biased region" description="Polar residues" evidence="1">
    <location>
        <begin position="80"/>
        <end position="98"/>
    </location>
</feature>
<protein>
    <submittedName>
        <fullName evidence="2">Uncharacterized protein</fullName>
    </submittedName>
</protein>
<dbReference type="Proteomes" id="UP000703661">
    <property type="component" value="Unassembled WGS sequence"/>
</dbReference>
<reference evidence="2" key="1">
    <citation type="journal article" date="2020" name="Fungal Divers.">
        <title>Resolving the Mortierellaceae phylogeny through synthesis of multi-gene phylogenetics and phylogenomics.</title>
        <authorList>
            <person name="Vandepol N."/>
            <person name="Liber J."/>
            <person name="Desiro A."/>
            <person name="Na H."/>
            <person name="Kennedy M."/>
            <person name="Barry K."/>
            <person name="Grigoriev I.V."/>
            <person name="Miller A.N."/>
            <person name="O'Donnell K."/>
            <person name="Stajich J.E."/>
            <person name="Bonito G."/>
        </authorList>
    </citation>
    <scope>NUCLEOTIDE SEQUENCE</scope>
    <source>
        <strain evidence="2">NRRL 2769</strain>
    </source>
</reference>
<feature type="non-terminal residue" evidence="2">
    <location>
        <position position="154"/>
    </location>
</feature>
<name>A0A9P6SZF8_9FUNG</name>
<evidence type="ECO:0000256" key="1">
    <source>
        <dbReference type="SAM" id="MobiDB-lite"/>
    </source>
</evidence>
<feature type="compositionally biased region" description="Polar residues" evidence="1">
    <location>
        <begin position="35"/>
        <end position="48"/>
    </location>
</feature>
<sequence length="154" mass="16143">MSNPSTHFESNSSLMASQNSAPGPYGGGGYGSLYGTMSHSMNLGHPNSYTVPGPGTPPVLPPLQPNNNNNGGANPYGSHGNHSGFQFSYQSDAGSMTPSPALATPTGIHALNPMDGQLDPSRRSVDDLDTRKQTQPPHSQQIIDGFQKGQQQLP</sequence>
<proteinExistence type="predicted"/>
<feature type="region of interest" description="Disordered" evidence="1">
    <location>
        <begin position="1"/>
        <end position="154"/>
    </location>
</feature>
<dbReference type="OrthoDB" id="2441498at2759"/>
<evidence type="ECO:0000313" key="3">
    <source>
        <dbReference type="Proteomes" id="UP000703661"/>
    </source>
</evidence>
<feature type="compositionally biased region" description="Basic and acidic residues" evidence="1">
    <location>
        <begin position="120"/>
        <end position="132"/>
    </location>
</feature>
<comment type="caution">
    <text evidence="2">The sequence shown here is derived from an EMBL/GenBank/DDBJ whole genome shotgun (WGS) entry which is preliminary data.</text>
</comment>
<gene>
    <name evidence="2" type="ORF">BGZ80_011022</name>
</gene>
<feature type="compositionally biased region" description="Polar residues" evidence="1">
    <location>
        <begin position="1"/>
        <end position="21"/>
    </location>
</feature>
<feature type="compositionally biased region" description="Low complexity" evidence="1">
    <location>
        <begin position="65"/>
        <end position="77"/>
    </location>
</feature>